<evidence type="ECO:0000313" key="2">
    <source>
        <dbReference type="WBParaSite" id="JU765_v2.g5297.t1"/>
    </source>
</evidence>
<proteinExistence type="predicted"/>
<sequence>MLWGVLLKIIFGSVIIEIIFKGDVILTNERGCIELNENMENVLTCNTSLCNSFDNYPIVDLEKDTNYCYKSFGDHIALDDDVGCYVKVAENQEKLYVYAAERGCANNTLVEQDMIHVCNSSLCNSPDQFPLDGKAMALVKTCYSMNDQEEEVKDEHCKVGAVGCFVEILNQNGYKYSKNRGCAYESTPSEDNKRITCKSSRCNSVEKYGPSQTIPESSE</sequence>
<organism evidence="1 2">
    <name type="scientific">Panagrolaimus sp. JU765</name>
    <dbReference type="NCBI Taxonomy" id="591449"/>
    <lineage>
        <taxon>Eukaryota</taxon>
        <taxon>Metazoa</taxon>
        <taxon>Ecdysozoa</taxon>
        <taxon>Nematoda</taxon>
        <taxon>Chromadorea</taxon>
        <taxon>Rhabditida</taxon>
        <taxon>Tylenchina</taxon>
        <taxon>Panagrolaimomorpha</taxon>
        <taxon>Panagrolaimoidea</taxon>
        <taxon>Panagrolaimidae</taxon>
        <taxon>Panagrolaimus</taxon>
    </lineage>
</organism>
<protein>
    <submittedName>
        <fullName evidence="2">Uncharacterized protein</fullName>
    </submittedName>
</protein>
<evidence type="ECO:0000313" key="1">
    <source>
        <dbReference type="Proteomes" id="UP000887576"/>
    </source>
</evidence>
<accession>A0AC34RBA8</accession>
<dbReference type="WBParaSite" id="JU765_v2.g5297.t1">
    <property type="protein sequence ID" value="JU765_v2.g5297.t1"/>
    <property type="gene ID" value="JU765_v2.g5297"/>
</dbReference>
<reference evidence="2" key="1">
    <citation type="submission" date="2022-11" db="UniProtKB">
        <authorList>
            <consortium name="WormBaseParasite"/>
        </authorList>
    </citation>
    <scope>IDENTIFICATION</scope>
</reference>
<name>A0AC34RBA8_9BILA</name>
<dbReference type="Proteomes" id="UP000887576">
    <property type="component" value="Unplaced"/>
</dbReference>